<dbReference type="GO" id="GO:0042144">
    <property type="term" value="P:vacuole fusion, non-autophagic"/>
    <property type="evidence" value="ECO:0007669"/>
    <property type="project" value="TreeGrafter"/>
</dbReference>
<dbReference type="EMBL" id="OU963869">
    <property type="protein sequence ID" value="CAH0394706.1"/>
    <property type="molecule type" value="Genomic_DNA"/>
</dbReference>
<dbReference type="InterPro" id="IPR036322">
    <property type="entry name" value="WD40_repeat_dom_sf"/>
</dbReference>
<dbReference type="KEGG" id="btab:109033957"/>
<keyword evidence="4" id="KW-0472">Membrane</keyword>
<accession>A0A9P0ANR0</accession>
<dbReference type="GO" id="GO:0003779">
    <property type="term" value="F:actin binding"/>
    <property type="evidence" value="ECO:0007669"/>
    <property type="project" value="TreeGrafter"/>
</dbReference>
<comment type="subcellular location">
    <subcellularLocation>
        <location evidence="4">Late endosome membrane</location>
        <topology evidence="4">Peripheral membrane protein</topology>
        <orientation evidence="4">Cytoplasmic side</orientation>
    </subcellularLocation>
    <subcellularLocation>
        <location evidence="4">Lysosome membrane</location>
        <topology evidence="4">Peripheral membrane protein</topology>
        <orientation evidence="4">Cytoplasmic side</orientation>
    </subcellularLocation>
    <text evidence="4">Cytoplasmic, peripheral membrane protein associated with late endosomes/lysosomes.</text>
</comment>
<keyword evidence="4" id="KW-0458">Lysosome</keyword>
<protein>
    <recommendedName>
        <fullName evidence="2 4">Vacuolar protein sorting-associated protein 16 homolog</fullName>
    </recommendedName>
</protein>
<comment type="similarity">
    <text evidence="1 4">Belongs to the VPS16 family.</text>
</comment>
<dbReference type="PIRSF" id="PIRSF007949">
    <property type="entry name" value="VPS16"/>
    <property type="match status" value="1"/>
</dbReference>
<evidence type="ECO:0000256" key="4">
    <source>
        <dbReference type="PIRNR" id="PIRNR007949"/>
    </source>
</evidence>
<gene>
    <name evidence="7" type="ORF">BEMITA_LOCUS12973</name>
</gene>
<evidence type="ECO:0000313" key="8">
    <source>
        <dbReference type="Proteomes" id="UP001152759"/>
    </source>
</evidence>
<evidence type="ECO:0000259" key="6">
    <source>
        <dbReference type="Pfam" id="PF04841"/>
    </source>
</evidence>
<dbReference type="Pfam" id="PF04841">
    <property type="entry name" value="Vps16_N"/>
    <property type="match status" value="1"/>
</dbReference>
<dbReference type="AlphaFoldDB" id="A0A9P0ANR0"/>
<dbReference type="Pfam" id="PF04840">
    <property type="entry name" value="Vps16_C"/>
    <property type="match status" value="1"/>
</dbReference>
<evidence type="ECO:0000259" key="5">
    <source>
        <dbReference type="Pfam" id="PF04840"/>
    </source>
</evidence>
<dbReference type="InterPro" id="IPR006926">
    <property type="entry name" value="Vps16_N"/>
</dbReference>
<reference evidence="7" key="1">
    <citation type="submission" date="2021-12" db="EMBL/GenBank/DDBJ databases">
        <authorList>
            <person name="King R."/>
        </authorList>
    </citation>
    <scope>NUCLEOTIDE SEQUENCE</scope>
</reference>
<dbReference type="GO" id="GO:0006886">
    <property type="term" value="P:intracellular protein transport"/>
    <property type="evidence" value="ECO:0007669"/>
    <property type="project" value="InterPro"/>
</dbReference>
<comment type="function">
    <text evidence="4">Plays a role in vesicle-mediated protein trafficking to lysosomal compartments including the endocytic membrane transport and autophagic pathways. Believed to act as a core component of the putative HOPS and CORVET endosomal tethering complexes.</text>
</comment>
<evidence type="ECO:0000256" key="1">
    <source>
        <dbReference type="ARBA" id="ARBA00009250"/>
    </source>
</evidence>
<dbReference type="InterPro" id="IPR038132">
    <property type="entry name" value="Vps16_C_sf"/>
</dbReference>
<evidence type="ECO:0000256" key="2">
    <source>
        <dbReference type="ARBA" id="ARBA00017947"/>
    </source>
</evidence>
<proteinExistence type="inferred from homology"/>
<dbReference type="GO" id="GO:0005765">
    <property type="term" value="C:lysosomal membrane"/>
    <property type="evidence" value="ECO:0007669"/>
    <property type="project" value="UniProtKB-SubCell"/>
</dbReference>
<dbReference type="GO" id="GO:0030897">
    <property type="term" value="C:HOPS complex"/>
    <property type="evidence" value="ECO:0007669"/>
    <property type="project" value="UniProtKB-UniRule"/>
</dbReference>
<dbReference type="InterPro" id="IPR006925">
    <property type="entry name" value="Vps16_C"/>
</dbReference>
<dbReference type="SUPFAM" id="SSF50978">
    <property type="entry name" value="WD40 repeat-like"/>
    <property type="match status" value="1"/>
</dbReference>
<dbReference type="Gene3D" id="1.10.150.780">
    <property type="entry name" value="Vps16, C-terminal region"/>
    <property type="match status" value="1"/>
</dbReference>
<keyword evidence="8" id="KW-1185">Reference proteome</keyword>
<sequence length="845" mass="96351">MTALLTADWCQYGKDSYMRKTEVYSMDWLNEVDLDTSILTPAPFGGPIAVRRDRSKLAEVKFSGKPIVTVYTASGRKLETFLWNNGNIVETGWSCSDELLFIQEDGCVLTYDMFGNYQHTFSMGQEAQELSVIEGKIFSTFYGSDSITGVAVLTKAYRIFIVSNVKEPKVRRLPVIPGPNVRPNAWAVICKDRQILVLVARGQELYLLNPSEPQAIQQKYLNIDSMNIGTMRISVLNIAVSQDYSCVAMQTDMGQIWIGSSDLDKNYRIYDTRASHPSKQLVWCGTFAVLGVWDSKVTVIGKLDHSLNLNFPYDWPVHLVQEVDCVRVVSTFSTDIIQQVPLVVQEIFRVDSTSPGSNLFEASKQFQKQSHRADDYIQQVKPDLQLAITQCIQAAGHEFNPVHQKMLITAASFGKVFSADYNPEKYVEMCRILRVLNAVRDPKIGIPLTYTQLKEYLTVPTLLDKLIARRQYYLAIQAAKYLRLSGKEDGSHILAHWAFYKVKQTSVDRDTIAEEIASKLGNNPGVSYTEIAKKAADYGRTQLAIKLLDYEPRASLQVPLLLRLGQDRTALQKAISSGNTDLVYTVLLHLRDNMSSLRELQMEIRKFPLAQALYLKYCKEHNKDALRDIYLQEDDHLEQAACYIRDVYNPKNDLAKQVVLVSAQEAYKRGKNDLNAALCDEQLRLLNHQKSLEENFKRGFVNLSLHDTIKTLLEIGEVKLADKLRSEYKVPDKRYWWLRIMTLAANDQWRDLENFSKSKKPPIGFEPFVDVCLERGKPEEAQKYFSRIKEENKVKYYIKLGMHEEAAKLAFAQRDRESLRFIQAKADKSVAVKIAPLLAALEEKK</sequence>
<feature type="domain" description="Vps16 C-terminal" evidence="5">
    <location>
        <begin position="526"/>
        <end position="826"/>
    </location>
</feature>
<dbReference type="InterPro" id="IPR016534">
    <property type="entry name" value="VPS16"/>
</dbReference>
<dbReference type="GO" id="GO:0016197">
    <property type="term" value="P:endosomal transport"/>
    <property type="evidence" value="ECO:0007669"/>
    <property type="project" value="TreeGrafter"/>
</dbReference>
<dbReference type="Proteomes" id="UP001152759">
    <property type="component" value="Chromosome 8"/>
</dbReference>
<dbReference type="FunFam" id="1.10.150.780:FF:000001">
    <property type="entry name" value="Vacuolar protein sorting-associated protein 16 homolog"/>
    <property type="match status" value="1"/>
</dbReference>
<dbReference type="GO" id="GO:0031902">
    <property type="term" value="C:late endosome membrane"/>
    <property type="evidence" value="ECO:0007669"/>
    <property type="project" value="UniProtKB-SubCell"/>
</dbReference>
<dbReference type="GO" id="GO:0033263">
    <property type="term" value="C:CORVET complex"/>
    <property type="evidence" value="ECO:0007669"/>
    <property type="project" value="UniProtKB-UniRule"/>
</dbReference>
<feature type="domain" description="Vps16 N-terminal" evidence="6">
    <location>
        <begin position="6"/>
        <end position="427"/>
    </location>
</feature>
<evidence type="ECO:0000313" key="7">
    <source>
        <dbReference type="EMBL" id="CAH0394706.1"/>
    </source>
</evidence>
<dbReference type="PANTHER" id="PTHR12811:SF0">
    <property type="entry name" value="VACUOLAR PROTEIN SORTING-ASSOCIATED PROTEIN 16 HOMOLOG"/>
    <property type="match status" value="1"/>
</dbReference>
<name>A0A9P0ANR0_BEMTA</name>
<keyword evidence="4" id="KW-0967">Endosome</keyword>
<organism evidence="7 8">
    <name type="scientific">Bemisia tabaci</name>
    <name type="common">Sweetpotato whitefly</name>
    <name type="synonym">Aleurodes tabaci</name>
    <dbReference type="NCBI Taxonomy" id="7038"/>
    <lineage>
        <taxon>Eukaryota</taxon>
        <taxon>Metazoa</taxon>
        <taxon>Ecdysozoa</taxon>
        <taxon>Arthropoda</taxon>
        <taxon>Hexapoda</taxon>
        <taxon>Insecta</taxon>
        <taxon>Pterygota</taxon>
        <taxon>Neoptera</taxon>
        <taxon>Paraneoptera</taxon>
        <taxon>Hemiptera</taxon>
        <taxon>Sternorrhyncha</taxon>
        <taxon>Aleyrodoidea</taxon>
        <taxon>Aleyrodidae</taxon>
        <taxon>Aleyrodinae</taxon>
        <taxon>Bemisia</taxon>
    </lineage>
</organism>
<dbReference type="PANTHER" id="PTHR12811">
    <property type="entry name" value="VACUOLAR PROTEIN SORTING VPS16"/>
    <property type="match status" value="1"/>
</dbReference>
<comment type="subunit">
    <text evidence="3">Core component of at least two putative endosomal tethering complexes, the homotypic fusion and vacuole protein sorting (HOPS) complex and the class C core vacuole/endosome tethering (CORVET) complex. Their common core is composed of the class C Vps proteins VPS11, VPS16, VPS18 and VPS33A, which in HOPS further associates with VPS39 and VPS41 and in CORVET with VPS8 and TGFBRAP1. Interacts with RAB5C. Interacts with STX17, MON1B. Associates with adapter protein complex 3 (AP-3) and clathrin:AP-3 complexes.</text>
</comment>
<evidence type="ECO:0000256" key="3">
    <source>
        <dbReference type="ARBA" id="ARBA00061859"/>
    </source>
</evidence>
<keyword evidence="4" id="KW-0813">Transport</keyword>
<keyword evidence="4" id="KW-0653">Protein transport</keyword>